<accession>A0A9J8AQQ3</accession>
<dbReference type="GO" id="GO:0004623">
    <property type="term" value="F:phospholipase A2 activity"/>
    <property type="evidence" value="ECO:0007669"/>
    <property type="project" value="InterPro"/>
</dbReference>
<evidence type="ECO:0000256" key="2">
    <source>
        <dbReference type="ARBA" id="ARBA00004496"/>
    </source>
</evidence>
<evidence type="ECO:0000256" key="1">
    <source>
        <dbReference type="ARBA" id="ARBA00001913"/>
    </source>
</evidence>
<evidence type="ECO:0000256" key="11">
    <source>
        <dbReference type="ARBA" id="ARBA00022963"/>
    </source>
</evidence>
<dbReference type="InterPro" id="IPR036444">
    <property type="entry name" value="PLipase_A2_dom_sf"/>
</dbReference>
<dbReference type="GO" id="GO:0005509">
    <property type="term" value="F:calcium ion binding"/>
    <property type="evidence" value="ECO:0007669"/>
    <property type="project" value="InterPro"/>
</dbReference>
<evidence type="ECO:0000256" key="12">
    <source>
        <dbReference type="ARBA" id="ARBA00023098"/>
    </source>
</evidence>
<dbReference type="SUPFAM" id="SSF48619">
    <property type="entry name" value="Phospholipase A2, PLA2"/>
    <property type="match status" value="1"/>
</dbReference>
<keyword evidence="18" id="KW-1185">Reference proteome</keyword>
<evidence type="ECO:0000256" key="14">
    <source>
        <dbReference type="ARBA" id="ARBA00070731"/>
    </source>
</evidence>
<dbReference type="AlphaFoldDB" id="A0A9J8AQQ3"/>
<keyword evidence="5" id="KW-0963">Cytoplasm</keyword>
<dbReference type="PANTHER" id="PTHR12824:SF7">
    <property type="entry name" value="GROUP XIIA SECRETORY PHOSPHOLIPASE A2"/>
    <property type="match status" value="1"/>
</dbReference>
<evidence type="ECO:0000256" key="4">
    <source>
        <dbReference type="ARBA" id="ARBA00007056"/>
    </source>
</evidence>
<name>A0A9J8AQQ3_CYPCA</name>
<evidence type="ECO:0000256" key="5">
    <source>
        <dbReference type="ARBA" id="ARBA00022490"/>
    </source>
</evidence>
<dbReference type="InterPro" id="IPR033113">
    <property type="entry name" value="PLA2_histidine"/>
</dbReference>
<organism evidence="17 18">
    <name type="scientific">Cyprinus carpio carpio</name>
    <dbReference type="NCBI Taxonomy" id="630221"/>
    <lineage>
        <taxon>Eukaryota</taxon>
        <taxon>Metazoa</taxon>
        <taxon>Chordata</taxon>
        <taxon>Craniata</taxon>
        <taxon>Vertebrata</taxon>
        <taxon>Euteleostomi</taxon>
        <taxon>Actinopterygii</taxon>
        <taxon>Neopterygii</taxon>
        <taxon>Teleostei</taxon>
        <taxon>Ostariophysi</taxon>
        <taxon>Cypriniformes</taxon>
        <taxon>Cyprinidae</taxon>
        <taxon>Cyprininae</taxon>
        <taxon>Cyprinus</taxon>
    </lineage>
</organism>
<dbReference type="GO" id="GO:0005737">
    <property type="term" value="C:cytoplasm"/>
    <property type="evidence" value="ECO:0007669"/>
    <property type="project" value="UniProtKB-SubCell"/>
</dbReference>
<evidence type="ECO:0000256" key="16">
    <source>
        <dbReference type="SAM" id="SignalP"/>
    </source>
</evidence>
<evidence type="ECO:0000256" key="9">
    <source>
        <dbReference type="ARBA" id="ARBA00022801"/>
    </source>
</evidence>
<reference evidence="17" key="2">
    <citation type="submission" date="2025-09" db="UniProtKB">
        <authorList>
            <consortium name="Ensembl"/>
        </authorList>
    </citation>
    <scope>IDENTIFICATION</scope>
</reference>
<comment type="subcellular location">
    <subcellularLocation>
        <location evidence="2">Cytoplasm</location>
    </subcellularLocation>
    <subcellularLocation>
        <location evidence="3">Secreted</location>
    </subcellularLocation>
</comment>
<dbReference type="Gene3D" id="1.20.90.10">
    <property type="entry name" value="Phospholipase A2 domain"/>
    <property type="match status" value="1"/>
</dbReference>
<dbReference type="Pfam" id="PF06951">
    <property type="entry name" value="PLA2G12"/>
    <property type="match status" value="1"/>
</dbReference>
<dbReference type="PROSITE" id="PS00118">
    <property type="entry name" value="PA2_HIS"/>
    <property type="match status" value="1"/>
</dbReference>
<evidence type="ECO:0000256" key="3">
    <source>
        <dbReference type="ARBA" id="ARBA00004613"/>
    </source>
</evidence>
<evidence type="ECO:0000256" key="6">
    <source>
        <dbReference type="ARBA" id="ARBA00022525"/>
    </source>
</evidence>
<evidence type="ECO:0000256" key="10">
    <source>
        <dbReference type="ARBA" id="ARBA00022837"/>
    </source>
</evidence>
<sequence>MLLPAVLEISAFLLSSTTHWFDQEEIDEDPRPDCDKSAGTALRGVTLKVKRADDFTEEIKPPDWRKTIKSIRNGLHKIDKYLNVVLDLIGGSDGRCTFKCNHGYTPVPRPNYKSPPPNGCGSPLFGFQFDIGLPSLTRCCNEHDVCYGTCGREKKDCDEQFQVCLETICSYLQRTLGLSQSVQACQSAVTLLFDMVMHLGCKPYLDSQRSSCICHYKQKADL</sequence>
<dbReference type="GO" id="GO:0005576">
    <property type="term" value="C:extracellular region"/>
    <property type="evidence" value="ECO:0007669"/>
    <property type="project" value="UniProtKB-SubCell"/>
</dbReference>
<evidence type="ECO:0000313" key="18">
    <source>
        <dbReference type="Proteomes" id="UP001108240"/>
    </source>
</evidence>
<evidence type="ECO:0000256" key="8">
    <source>
        <dbReference type="ARBA" id="ARBA00022729"/>
    </source>
</evidence>
<comment type="cofactor">
    <cofactor evidence="1">
        <name>Ca(2+)</name>
        <dbReference type="ChEBI" id="CHEBI:29108"/>
    </cofactor>
</comment>
<dbReference type="Proteomes" id="UP001108240">
    <property type="component" value="Unplaced"/>
</dbReference>
<dbReference type="GeneTree" id="ENSGT00390000008798"/>
<keyword evidence="7" id="KW-0479">Metal-binding</keyword>
<keyword evidence="11" id="KW-0442">Lipid degradation</keyword>
<reference evidence="17" key="1">
    <citation type="submission" date="2025-08" db="UniProtKB">
        <authorList>
            <consortium name="Ensembl"/>
        </authorList>
    </citation>
    <scope>IDENTIFICATION</scope>
</reference>
<comment type="similarity">
    <text evidence="4">Belongs to the phospholipase A2 family.</text>
</comment>
<keyword evidence="6" id="KW-0964">Secreted</keyword>
<evidence type="ECO:0000256" key="7">
    <source>
        <dbReference type="ARBA" id="ARBA00022723"/>
    </source>
</evidence>
<feature type="signal peptide" evidence="16">
    <location>
        <begin position="1"/>
        <end position="18"/>
    </location>
</feature>
<dbReference type="GO" id="GO:0016042">
    <property type="term" value="P:lipid catabolic process"/>
    <property type="evidence" value="ECO:0007669"/>
    <property type="project" value="UniProtKB-KW"/>
</dbReference>
<evidence type="ECO:0000313" key="17">
    <source>
        <dbReference type="Ensembl" id="ENSCCRP00000144821.1"/>
    </source>
</evidence>
<dbReference type="GO" id="GO:0006644">
    <property type="term" value="P:phospholipid metabolic process"/>
    <property type="evidence" value="ECO:0007669"/>
    <property type="project" value="InterPro"/>
</dbReference>
<evidence type="ECO:0000256" key="13">
    <source>
        <dbReference type="ARBA" id="ARBA00055247"/>
    </source>
</evidence>
<protein>
    <recommendedName>
        <fullName evidence="14">Group XIIA secretory phospholipase A2</fullName>
    </recommendedName>
    <alternativeName>
        <fullName evidence="15">Phosphatidylcholine 2-acylhydrolase 12A</fullName>
    </alternativeName>
</protein>
<keyword evidence="9" id="KW-0378">Hydrolase</keyword>
<dbReference type="OMA" id="XLNIGIP"/>
<comment type="function">
    <text evidence="13">PA2 catalyzes the calcium-dependent hydrolysis of the 2-acyl groups in 3-sn-phosphoglycerides. Does not exhibit detectable activity toward sn-2-arachidonoyl- or linoleoyl-phosphatidylcholine or -phosphatidylethanolamine.</text>
</comment>
<keyword evidence="10" id="KW-0106">Calcium</keyword>
<feature type="chain" id="PRO_5039904353" description="Group XIIA secretory phospholipase A2" evidence="16">
    <location>
        <begin position="19"/>
        <end position="222"/>
    </location>
</feature>
<dbReference type="FunFam" id="1.20.90.10:FF:000004">
    <property type="entry name" value="Group XIIA secretory phospholipase A2"/>
    <property type="match status" value="1"/>
</dbReference>
<proteinExistence type="inferred from homology"/>
<dbReference type="Ensembl" id="ENSCCRT00000154285.1">
    <property type="protein sequence ID" value="ENSCCRP00000144821.1"/>
    <property type="gene ID" value="ENSCCRG00000052989.1"/>
</dbReference>
<dbReference type="PANTHER" id="PTHR12824">
    <property type="entry name" value="GROUP XII SECRETORY PHOSPHOLIPASE A2 FAMILY MEMBER"/>
    <property type="match status" value="1"/>
</dbReference>
<keyword evidence="12" id="KW-0443">Lipid metabolism</keyword>
<dbReference type="InterPro" id="IPR010711">
    <property type="entry name" value="PLA2G12"/>
</dbReference>
<keyword evidence="8 16" id="KW-0732">Signal</keyword>
<dbReference type="GO" id="GO:0050482">
    <property type="term" value="P:arachidonate secretion"/>
    <property type="evidence" value="ECO:0007669"/>
    <property type="project" value="InterPro"/>
</dbReference>
<evidence type="ECO:0000256" key="15">
    <source>
        <dbReference type="ARBA" id="ARBA00080187"/>
    </source>
</evidence>